<dbReference type="InterPro" id="IPR023213">
    <property type="entry name" value="CAT-like_dom_sf"/>
</dbReference>
<keyword evidence="3" id="KW-0012">Acyltransferase</keyword>
<proteinExistence type="inferred from homology"/>
<reference evidence="7" key="2">
    <citation type="submission" date="2020-08" db="EMBL/GenBank/DDBJ databases">
        <title>Plant Genome Project.</title>
        <authorList>
            <person name="Zhang R.-G."/>
        </authorList>
    </citation>
    <scope>NUCLEOTIDE SEQUENCE</scope>
    <source>
        <strain evidence="7">Huo1</strain>
        <tissue evidence="7">Leaf</tissue>
    </source>
</reference>
<dbReference type="InterPro" id="IPR050317">
    <property type="entry name" value="Plant_Fungal_Acyltransferase"/>
</dbReference>
<evidence type="ECO:0000256" key="3">
    <source>
        <dbReference type="ARBA" id="ARBA00023315"/>
    </source>
</evidence>
<organism evidence="7">
    <name type="scientific">Salvia splendens</name>
    <name type="common">Scarlet sage</name>
    <dbReference type="NCBI Taxonomy" id="180675"/>
    <lineage>
        <taxon>Eukaryota</taxon>
        <taxon>Viridiplantae</taxon>
        <taxon>Streptophyta</taxon>
        <taxon>Embryophyta</taxon>
        <taxon>Tracheophyta</taxon>
        <taxon>Spermatophyta</taxon>
        <taxon>Magnoliopsida</taxon>
        <taxon>eudicotyledons</taxon>
        <taxon>Gunneridae</taxon>
        <taxon>Pentapetalae</taxon>
        <taxon>asterids</taxon>
        <taxon>lamiids</taxon>
        <taxon>Lamiales</taxon>
        <taxon>Lamiaceae</taxon>
        <taxon>Nepetoideae</taxon>
        <taxon>Mentheae</taxon>
        <taxon>Salviinae</taxon>
        <taxon>Salvia</taxon>
        <taxon>Salvia subgen. Calosphace</taxon>
        <taxon>core Calosphace</taxon>
    </lineage>
</organism>
<dbReference type="OrthoDB" id="885109at2759"/>
<comment type="similarity">
    <text evidence="1">Belongs to the plant acyltransferase family.</text>
</comment>
<keyword evidence="2" id="KW-0808">Transferase</keyword>
<dbReference type="EMBL" id="PNBA02000009">
    <property type="protein sequence ID" value="KAG6413264.1"/>
    <property type="molecule type" value="Genomic_DNA"/>
</dbReference>
<dbReference type="FunFam" id="3.30.559.10:FF:000008">
    <property type="entry name" value="Tryptamine hydroxycinnamoyl transferase"/>
    <property type="match status" value="1"/>
</dbReference>
<dbReference type="PANTHER" id="PTHR31642">
    <property type="entry name" value="TRICHOTHECENE 3-O-ACETYLTRANSFERASE"/>
    <property type="match status" value="1"/>
</dbReference>
<dbReference type="EC" id="2.3.1.140" evidence="5"/>
<comment type="catalytic activity">
    <reaction evidence="4">
        <text>(2R)-3-(3,4-dihydroxyphenyl)lactate + (E)-caffeoyl-CoA = (R)-rosmarinate + CoA</text>
        <dbReference type="Rhea" id="RHEA:22344"/>
        <dbReference type="ChEBI" id="CHEBI:57287"/>
        <dbReference type="ChEBI" id="CHEBI:71492"/>
        <dbReference type="ChEBI" id="CHEBI:71493"/>
        <dbReference type="ChEBI" id="CHEBI:87136"/>
        <dbReference type="EC" id="2.3.1.140"/>
    </reaction>
</comment>
<dbReference type="Proteomes" id="UP000298416">
    <property type="component" value="Unassembled WGS sequence"/>
</dbReference>
<dbReference type="GO" id="GO:0050266">
    <property type="term" value="F:rosmarinate synthase activity"/>
    <property type="evidence" value="ECO:0007669"/>
    <property type="project" value="UniProtKB-EC"/>
</dbReference>
<evidence type="ECO:0000256" key="1">
    <source>
        <dbReference type="ARBA" id="ARBA00009861"/>
    </source>
</evidence>
<evidence type="ECO:0000256" key="4">
    <source>
        <dbReference type="ARBA" id="ARBA00051052"/>
    </source>
</evidence>
<gene>
    <name evidence="7" type="ORF">SASPL_125972</name>
</gene>
<keyword evidence="8" id="KW-1185">Reference proteome</keyword>
<dbReference type="PANTHER" id="PTHR31642:SF11">
    <property type="entry name" value="SHIKIMATE O-HYDROXYCINNAMOYLTRANSFERASE"/>
    <property type="match status" value="1"/>
</dbReference>
<evidence type="ECO:0000256" key="5">
    <source>
        <dbReference type="ARBA" id="ARBA00066415"/>
    </source>
</evidence>
<accession>A0A8X8ZR81</accession>
<comment type="caution">
    <text evidence="7">The sequence shown here is derived from an EMBL/GenBank/DDBJ whole genome shotgun (WGS) entry which is preliminary data.</text>
</comment>
<dbReference type="FunFam" id="3.30.559.10:FF:000015">
    <property type="entry name" value="Spermidine hydroxycinnamoyl transferase"/>
    <property type="match status" value="1"/>
</dbReference>
<evidence type="ECO:0000313" key="7">
    <source>
        <dbReference type="EMBL" id="KAG6413264.1"/>
    </source>
</evidence>
<reference evidence="7" key="1">
    <citation type="submission" date="2018-01" db="EMBL/GenBank/DDBJ databases">
        <authorList>
            <person name="Mao J.F."/>
        </authorList>
    </citation>
    <scope>NUCLEOTIDE SEQUENCE</scope>
    <source>
        <strain evidence="7">Huo1</strain>
        <tissue evidence="7">Leaf</tissue>
    </source>
</reference>
<evidence type="ECO:0000256" key="2">
    <source>
        <dbReference type="ARBA" id="ARBA00022679"/>
    </source>
</evidence>
<dbReference type="Gene3D" id="3.30.559.10">
    <property type="entry name" value="Chloramphenicol acetyltransferase-like domain"/>
    <property type="match status" value="2"/>
</dbReference>
<sequence length="433" mass="48462">MRVRVSVKESSMVRPIAETPRRSLWLSNLDLVMPTTHHTHTVYFYRSNGAATFFDVAVLKDALARVLVDFYPYAGRLQKADDGRIQINCNAEGVLFVETDCDTHLDDLGGFSPRPDLALVPNVDYSHGISSFPILLIQLTRFQCGSVCLGVLSEHHIADGFSALHFINTWSDIARGYTASSAAVLPFLDRRLLSARVPPQPQFPHPEYQPPPPLITPLPNTNKSHNIFTLTPDFLKSLKQKCNRQNESVYTTFEAVTGHVWRCVCEARGLPGEQETKLQISVDGRARLQPPLPPGFLGNGVFFTTWTATYGELVSNPVEVAAEKVHEALVRMDDEYLRSALDYLELHLPNNKDIARSERSVKCPNFGIATWVRLPFYEADFGWGKPVYAGPGRPQFEGKALLFADAKNDGSMLLAITLLEPHMDAFRNLLYHI</sequence>
<evidence type="ECO:0000313" key="8">
    <source>
        <dbReference type="Proteomes" id="UP000298416"/>
    </source>
</evidence>
<dbReference type="AlphaFoldDB" id="A0A8X8ZR81"/>
<name>A0A8X8ZR81_SALSN</name>
<dbReference type="SUPFAM" id="SSF52777">
    <property type="entry name" value="CoA-dependent acyltransferases"/>
    <property type="match status" value="1"/>
</dbReference>
<protein>
    <recommendedName>
        <fullName evidence="6">Rosmarinate synthase</fullName>
        <ecNumber evidence="5">2.3.1.140</ecNumber>
    </recommendedName>
</protein>
<dbReference type="Pfam" id="PF02458">
    <property type="entry name" value="Transferase"/>
    <property type="match status" value="1"/>
</dbReference>
<evidence type="ECO:0000256" key="6">
    <source>
        <dbReference type="ARBA" id="ARBA00073413"/>
    </source>
</evidence>